<name>A0ACB8BZR4_9AGAM</name>
<reference evidence="1" key="1">
    <citation type="journal article" date="2021" name="New Phytol.">
        <title>Evolutionary innovations through gain and loss of genes in the ectomycorrhizal Boletales.</title>
        <authorList>
            <person name="Wu G."/>
            <person name="Miyauchi S."/>
            <person name="Morin E."/>
            <person name="Kuo A."/>
            <person name="Drula E."/>
            <person name="Varga T."/>
            <person name="Kohler A."/>
            <person name="Feng B."/>
            <person name="Cao Y."/>
            <person name="Lipzen A."/>
            <person name="Daum C."/>
            <person name="Hundley H."/>
            <person name="Pangilinan J."/>
            <person name="Johnson J."/>
            <person name="Barry K."/>
            <person name="LaButti K."/>
            <person name="Ng V."/>
            <person name="Ahrendt S."/>
            <person name="Min B."/>
            <person name="Choi I.G."/>
            <person name="Park H."/>
            <person name="Plett J.M."/>
            <person name="Magnuson J."/>
            <person name="Spatafora J.W."/>
            <person name="Nagy L.G."/>
            <person name="Henrissat B."/>
            <person name="Grigoriev I.V."/>
            <person name="Yang Z.L."/>
            <person name="Xu J."/>
            <person name="Martin F.M."/>
        </authorList>
    </citation>
    <scope>NUCLEOTIDE SEQUENCE</scope>
    <source>
        <strain evidence="1">KUC20120723A-06</strain>
    </source>
</reference>
<comment type="caution">
    <text evidence="1">The sequence shown here is derived from an EMBL/GenBank/DDBJ whole genome shotgun (WGS) entry which is preliminary data.</text>
</comment>
<sequence>MFFSPELLSKRDSGFGLLWLAATLGSKSAFRKLPKRSVIMADISQLCDLIATPAEPLALRLSSNLMEIFLTDVTACSNSLKRVVQELRSIAAADAQLQMTHPSVRPSAVTLAADPNAAFSLDFDNMVADIADSDGEYDPKSKKKKAKGQKLSAPAAENIRANTHTLNENHEYILASSFDASFGGGGANNPSSSQVEGFGFDDNFFGVFDGLDLGEGIGDELARELGEGWDNLPPSSLSGSQLSPILALSPAPVASSDFNPVQEPCVPAAEPNAGGPASKKNKRTRLLLDARTELTDEELKAARIHYLEEQNIIRREIALKRYEKDHGKIIDDMLWGVPGGVQAKVLVDFWLDNLRAQVEARSGLLVIDPLGLTSILEDDSPPPKRRKTKITPEGEKDRGYDIHPQENVNFEGWGADQNVDMGIDMGGGMDIDMAFDMGGNYNQGDDLPSGSNNLRSSEEPGQARRTSRAPSAFGDNLGFDVALQNSLGSQPSALFPWDNAGNSSSVSGKAAGFSCQSSDKLNIDHAEIRVRGSSLSRRGSSIAPSQASFPGGSPPTVAKGSQLNEEDFVFDVPPYNSQLESQQSDLNLVTLERNSFNFLEYAKMQFRSLSGSAPFLSFDAVAPKETSTAHVASAALYHCLVLGTKDLIHLQQEEPYGRIGIRIK</sequence>
<dbReference type="EMBL" id="MU266328">
    <property type="protein sequence ID" value="KAH7930949.1"/>
    <property type="molecule type" value="Genomic_DNA"/>
</dbReference>
<evidence type="ECO:0000313" key="1">
    <source>
        <dbReference type="EMBL" id="KAH7930949.1"/>
    </source>
</evidence>
<accession>A0ACB8BZR4</accession>
<keyword evidence="2" id="KW-1185">Reference proteome</keyword>
<protein>
    <submittedName>
        <fullName evidence="1">Uncharacterized protein</fullName>
    </submittedName>
</protein>
<dbReference type="Proteomes" id="UP000790709">
    <property type="component" value="Unassembled WGS sequence"/>
</dbReference>
<evidence type="ECO:0000313" key="2">
    <source>
        <dbReference type="Proteomes" id="UP000790709"/>
    </source>
</evidence>
<proteinExistence type="predicted"/>
<gene>
    <name evidence="1" type="ORF">BV22DRAFT_1101346</name>
</gene>
<organism evidence="1 2">
    <name type="scientific">Leucogyrophana mollusca</name>
    <dbReference type="NCBI Taxonomy" id="85980"/>
    <lineage>
        <taxon>Eukaryota</taxon>
        <taxon>Fungi</taxon>
        <taxon>Dikarya</taxon>
        <taxon>Basidiomycota</taxon>
        <taxon>Agaricomycotina</taxon>
        <taxon>Agaricomycetes</taxon>
        <taxon>Agaricomycetidae</taxon>
        <taxon>Boletales</taxon>
        <taxon>Boletales incertae sedis</taxon>
        <taxon>Leucogyrophana</taxon>
    </lineage>
</organism>